<keyword evidence="15" id="KW-1185">Reference proteome</keyword>
<dbReference type="AlphaFoldDB" id="A0A8C9ELC1"/>
<dbReference type="SUPFAM" id="SSF53187">
    <property type="entry name" value="Zn-dependent exopeptidases"/>
    <property type="match status" value="1"/>
</dbReference>
<feature type="region of interest" description="Disordered" evidence="12">
    <location>
        <begin position="225"/>
        <end position="244"/>
    </location>
</feature>
<comment type="similarity">
    <text evidence="3 11">Belongs to the peptidase M14 family.</text>
</comment>
<feature type="compositionally biased region" description="Basic and acidic residues" evidence="12">
    <location>
        <begin position="227"/>
        <end position="236"/>
    </location>
</feature>
<dbReference type="Pfam" id="PF00246">
    <property type="entry name" value="Peptidase_M14"/>
    <property type="match status" value="1"/>
</dbReference>
<dbReference type="GO" id="GO:0006508">
    <property type="term" value="P:proteolysis"/>
    <property type="evidence" value="ECO:0007669"/>
    <property type="project" value="UniProtKB-KW"/>
</dbReference>
<evidence type="ECO:0000256" key="12">
    <source>
        <dbReference type="SAM" id="MobiDB-lite"/>
    </source>
</evidence>
<dbReference type="PROSITE" id="PS52035">
    <property type="entry name" value="PEPTIDASE_M14"/>
    <property type="match status" value="1"/>
</dbReference>
<evidence type="ECO:0000256" key="3">
    <source>
        <dbReference type="ARBA" id="ARBA00005988"/>
    </source>
</evidence>
<reference evidence="14" key="1">
    <citation type="submission" date="2025-08" db="UniProtKB">
        <authorList>
            <consortium name="Ensembl"/>
        </authorList>
    </citation>
    <scope>IDENTIFICATION</scope>
</reference>
<evidence type="ECO:0000256" key="2">
    <source>
        <dbReference type="ARBA" id="ARBA00004245"/>
    </source>
</evidence>
<evidence type="ECO:0000256" key="4">
    <source>
        <dbReference type="ARBA" id="ARBA00022490"/>
    </source>
</evidence>
<dbReference type="PANTHER" id="PTHR12756">
    <property type="entry name" value="CYTOSOLIC CARBOXYPEPTIDASE"/>
    <property type="match status" value="1"/>
</dbReference>
<evidence type="ECO:0000259" key="13">
    <source>
        <dbReference type="PROSITE" id="PS52035"/>
    </source>
</evidence>
<reference evidence="14" key="2">
    <citation type="submission" date="2025-09" db="UniProtKB">
        <authorList>
            <consortium name="Ensembl"/>
        </authorList>
    </citation>
    <scope>IDENTIFICATION</scope>
</reference>
<accession>A0A8C9ELC1</accession>
<comment type="subcellular location">
    <subcellularLocation>
        <location evidence="2">Cytoplasm</location>
        <location evidence="2">Cytoskeleton</location>
    </subcellularLocation>
</comment>
<dbReference type="InterPro" id="IPR000834">
    <property type="entry name" value="Peptidase_M14"/>
</dbReference>
<keyword evidence="7" id="KW-0378">Hydrolase</keyword>
<protein>
    <recommendedName>
        <fullName evidence="13">Peptidase M14 domain-containing protein</fullName>
    </recommendedName>
</protein>
<dbReference type="GO" id="GO:0004181">
    <property type="term" value="F:metallocarboxypeptidase activity"/>
    <property type="evidence" value="ECO:0007669"/>
    <property type="project" value="InterPro"/>
</dbReference>
<dbReference type="InterPro" id="IPR050821">
    <property type="entry name" value="Cytosolic_carboxypeptidase"/>
</dbReference>
<dbReference type="GO" id="GO:0008270">
    <property type="term" value="F:zinc ion binding"/>
    <property type="evidence" value="ECO:0007669"/>
    <property type="project" value="InterPro"/>
</dbReference>
<keyword evidence="6" id="KW-0479">Metal-binding</keyword>
<evidence type="ECO:0000256" key="11">
    <source>
        <dbReference type="PROSITE-ProRule" id="PRU01379"/>
    </source>
</evidence>
<evidence type="ECO:0000256" key="6">
    <source>
        <dbReference type="ARBA" id="ARBA00022723"/>
    </source>
</evidence>
<evidence type="ECO:0000256" key="5">
    <source>
        <dbReference type="ARBA" id="ARBA00022670"/>
    </source>
</evidence>
<keyword evidence="10" id="KW-0206">Cytoskeleton</keyword>
<evidence type="ECO:0000256" key="10">
    <source>
        <dbReference type="ARBA" id="ARBA00023212"/>
    </source>
</evidence>
<dbReference type="Proteomes" id="UP000694428">
    <property type="component" value="Unplaced"/>
</dbReference>
<comment type="cofactor">
    <cofactor evidence="1">
        <name>Zn(2+)</name>
        <dbReference type="ChEBI" id="CHEBI:29105"/>
    </cofactor>
</comment>
<keyword evidence="5" id="KW-0645">Protease</keyword>
<name>A0A8C9ELC1_PAVCR</name>
<organism evidence="14 15">
    <name type="scientific">Pavo cristatus</name>
    <name type="common">Indian peafowl</name>
    <name type="synonym">Blue peafowl</name>
    <dbReference type="NCBI Taxonomy" id="9049"/>
    <lineage>
        <taxon>Eukaryota</taxon>
        <taxon>Metazoa</taxon>
        <taxon>Chordata</taxon>
        <taxon>Craniata</taxon>
        <taxon>Vertebrata</taxon>
        <taxon>Euteleostomi</taxon>
        <taxon>Archelosauria</taxon>
        <taxon>Archosauria</taxon>
        <taxon>Dinosauria</taxon>
        <taxon>Saurischia</taxon>
        <taxon>Theropoda</taxon>
        <taxon>Coelurosauria</taxon>
        <taxon>Aves</taxon>
        <taxon>Neognathae</taxon>
        <taxon>Galloanserae</taxon>
        <taxon>Galliformes</taxon>
        <taxon>Phasianidae</taxon>
        <taxon>Phasianinae</taxon>
        <taxon>Pavo</taxon>
    </lineage>
</organism>
<sequence length="244" mass="26413">MDSGTQGRAQVLAGNTVYMLTITAPSGGAAKRAVVLSARVHPGESGGSWAMQGFLDFILSAAPDAQLLRQLFVFKVVPMLNPDGVVVGNSRCSLAGRDPNRAYRTGSRGSFPAVCQRGREVVLYCDFHGHSRKNNVFMYGCSGGRDGSETRLWERIFPLMLSKNAPDKFSFSSCKFKVQKSKEGTGRVVMWQMGIANSYTIEVAFGGSTLAAPTAPCLMGPWRGRRAPGDRRDKVPAWHQASCS</sequence>
<dbReference type="GO" id="GO:0005856">
    <property type="term" value="C:cytoskeleton"/>
    <property type="evidence" value="ECO:0007669"/>
    <property type="project" value="UniProtKB-SubCell"/>
</dbReference>
<evidence type="ECO:0000313" key="14">
    <source>
        <dbReference type="Ensembl" id="ENSPSTP00000001888.1"/>
    </source>
</evidence>
<feature type="domain" description="Peptidase M14" evidence="13">
    <location>
        <begin position="1"/>
        <end position="244"/>
    </location>
</feature>
<dbReference type="Gene3D" id="3.40.630.10">
    <property type="entry name" value="Zn peptidases"/>
    <property type="match status" value="1"/>
</dbReference>
<dbReference type="PANTHER" id="PTHR12756:SF41">
    <property type="entry name" value="CYTOSOLIC CARBOXYPEPTIDASE 2"/>
    <property type="match status" value="1"/>
</dbReference>
<evidence type="ECO:0000256" key="8">
    <source>
        <dbReference type="ARBA" id="ARBA00022833"/>
    </source>
</evidence>
<keyword evidence="9" id="KW-0482">Metalloprotease</keyword>
<feature type="active site" description="Proton donor/acceptor" evidence="11">
    <location>
        <position position="202"/>
    </location>
</feature>
<evidence type="ECO:0000313" key="15">
    <source>
        <dbReference type="Proteomes" id="UP000694428"/>
    </source>
</evidence>
<proteinExistence type="inferred from homology"/>
<dbReference type="Ensembl" id="ENSPSTT00000001989.1">
    <property type="protein sequence ID" value="ENSPSTP00000001888.1"/>
    <property type="gene ID" value="ENSPSTG00000001435.1"/>
</dbReference>
<evidence type="ECO:0000256" key="1">
    <source>
        <dbReference type="ARBA" id="ARBA00001947"/>
    </source>
</evidence>
<evidence type="ECO:0000256" key="7">
    <source>
        <dbReference type="ARBA" id="ARBA00022801"/>
    </source>
</evidence>
<evidence type="ECO:0000256" key="9">
    <source>
        <dbReference type="ARBA" id="ARBA00023049"/>
    </source>
</evidence>
<keyword evidence="4" id="KW-0963">Cytoplasm</keyword>
<keyword evidence="8" id="KW-0862">Zinc</keyword>